<sequence length="75" mass="8630">MPVPLNLDQMMDEHADFAGGFINSGKLDGHHVEAPWLMKDVEPFKQGAEARLYQCIYFGRKAIVKERFVKKYRCG</sequence>
<gene>
    <name evidence="1" type="ORF">GPUH_LOCUS21519</name>
</gene>
<evidence type="ECO:0000313" key="2">
    <source>
        <dbReference type="Proteomes" id="UP000271098"/>
    </source>
</evidence>
<organism evidence="3">
    <name type="scientific">Gongylonema pulchrum</name>
    <dbReference type="NCBI Taxonomy" id="637853"/>
    <lineage>
        <taxon>Eukaryota</taxon>
        <taxon>Metazoa</taxon>
        <taxon>Ecdysozoa</taxon>
        <taxon>Nematoda</taxon>
        <taxon>Chromadorea</taxon>
        <taxon>Rhabditida</taxon>
        <taxon>Spirurina</taxon>
        <taxon>Spiruromorpha</taxon>
        <taxon>Spiruroidea</taxon>
        <taxon>Gongylonematidae</taxon>
        <taxon>Gongylonema</taxon>
    </lineage>
</organism>
<dbReference type="Gene3D" id="3.30.200.20">
    <property type="entry name" value="Phosphorylase Kinase, domain 1"/>
    <property type="match status" value="1"/>
</dbReference>
<dbReference type="OrthoDB" id="3399at2759"/>
<dbReference type="Proteomes" id="UP000271098">
    <property type="component" value="Unassembled WGS sequence"/>
</dbReference>
<protein>
    <submittedName>
        <fullName evidence="3">DUF663 domain-containing protein</fullName>
    </submittedName>
</protein>
<dbReference type="EMBL" id="UYRT01092794">
    <property type="protein sequence ID" value="VDN38418.1"/>
    <property type="molecule type" value="Genomic_DNA"/>
</dbReference>
<dbReference type="WBParaSite" id="GPUH_0002154701-mRNA-1">
    <property type="protein sequence ID" value="GPUH_0002154701-mRNA-1"/>
    <property type="gene ID" value="GPUH_0002154701"/>
</dbReference>
<accession>A0A183EKM9</accession>
<reference evidence="3" key="1">
    <citation type="submission" date="2016-06" db="UniProtKB">
        <authorList>
            <consortium name="WormBaseParasite"/>
        </authorList>
    </citation>
    <scope>IDENTIFICATION</scope>
</reference>
<dbReference type="AlphaFoldDB" id="A0A183EKM9"/>
<evidence type="ECO:0000313" key="3">
    <source>
        <dbReference type="WBParaSite" id="GPUH_0002154701-mRNA-1"/>
    </source>
</evidence>
<keyword evidence="2" id="KW-1185">Reference proteome</keyword>
<proteinExistence type="predicted"/>
<reference evidence="1 2" key="2">
    <citation type="submission" date="2018-11" db="EMBL/GenBank/DDBJ databases">
        <authorList>
            <consortium name="Pathogen Informatics"/>
        </authorList>
    </citation>
    <scope>NUCLEOTIDE SEQUENCE [LARGE SCALE GENOMIC DNA]</scope>
</reference>
<name>A0A183EKM9_9BILA</name>
<evidence type="ECO:0000313" key="1">
    <source>
        <dbReference type="EMBL" id="VDN38418.1"/>
    </source>
</evidence>